<dbReference type="Pfam" id="PF01503">
    <property type="entry name" value="PRA-PH"/>
    <property type="match status" value="1"/>
</dbReference>
<comment type="subcellular location">
    <subcellularLocation>
        <location evidence="9">Cytoplasm</location>
    </subcellularLocation>
</comment>
<comment type="pathway">
    <text evidence="2 9">Amino-acid biosynthesis; L-histidine biosynthesis; L-histidine from 5-phospho-alpha-D-ribose 1-diphosphate: step 2/9.</text>
</comment>
<dbReference type="PANTHER" id="PTHR42945">
    <property type="entry name" value="HISTIDINE BIOSYNTHESIS BIFUNCTIONAL PROTEIN"/>
    <property type="match status" value="1"/>
</dbReference>
<keyword evidence="8 9" id="KW-0368">Histidine biosynthesis</keyword>
<dbReference type="OrthoDB" id="9814738at2"/>
<keyword evidence="11" id="KW-1185">Reference proteome</keyword>
<dbReference type="NCBIfam" id="TIGR03188">
    <property type="entry name" value="histidine_hisI"/>
    <property type="match status" value="1"/>
</dbReference>
<gene>
    <name evidence="9" type="primary">hisE</name>
    <name evidence="10" type="ORF">SAMN05444123_10626</name>
</gene>
<dbReference type="GO" id="GO:0000105">
    <property type="term" value="P:L-histidine biosynthetic process"/>
    <property type="evidence" value="ECO:0007669"/>
    <property type="project" value="UniProtKB-UniRule"/>
</dbReference>
<keyword evidence="6 9" id="KW-0378">Hydrolase</keyword>
<dbReference type="InterPro" id="IPR008179">
    <property type="entry name" value="HisE"/>
</dbReference>
<evidence type="ECO:0000256" key="8">
    <source>
        <dbReference type="ARBA" id="ARBA00023102"/>
    </source>
</evidence>
<protein>
    <recommendedName>
        <fullName evidence="9">Phosphoribosyl-ATP pyrophosphatase</fullName>
        <shortName evidence="9">PRA-PH</shortName>
        <ecNumber evidence="9">3.6.1.31</ecNumber>
    </recommendedName>
</protein>
<name>A0A1H8TP27_9BRAD</name>
<dbReference type="Gene3D" id="1.10.287.1080">
    <property type="entry name" value="MazG-like"/>
    <property type="match status" value="1"/>
</dbReference>
<dbReference type="GO" id="GO:0005737">
    <property type="term" value="C:cytoplasm"/>
    <property type="evidence" value="ECO:0007669"/>
    <property type="project" value="UniProtKB-SubCell"/>
</dbReference>
<dbReference type="EC" id="3.6.1.31" evidence="9"/>
<keyword evidence="4 9" id="KW-0028">Amino-acid biosynthesis</keyword>
<dbReference type="UniPathway" id="UPA00031">
    <property type="reaction ID" value="UER00007"/>
</dbReference>
<dbReference type="Proteomes" id="UP000199615">
    <property type="component" value="Unassembled WGS sequence"/>
</dbReference>
<evidence type="ECO:0000256" key="3">
    <source>
        <dbReference type="ARBA" id="ARBA00009392"/>
    </source>
</evidence>
<dbReference type="GO" id="GO:0005524">
    <property type="term" value="F:ATP binding"/>
    <property type="evidence" value="ECO:0007669"/>
    <property type="project" value="UniProtKB-KW"/>
</dbReference>
<keyword evidence="7 9" id="KW-0067">ATP-binding</keyword>
<organism evidence="10 11">
    <name type="scientific">Rhodopseudomonas pseudopalustris</name>
    <dbReference type="NCBI Taxonomy" id="1513892"/>
    <lineage>
        <taxon>Bacteria</taxon>
        <taxon>Pseudomonadati</taxon>
        <taxon>Pseudomonadota</taxon>
        <taxon>Alphaproteobacteria</taxon>
        <taxon>Hyphomicrobiales</taxon>
        <taxon>Nitrobacteraceae</taxon>
        <taxon>Rhodopseudomonas</taxon>
    </lineage>
</organism>
<evidence type="ECO:0000256" key="6">
    <source>
        <dbReference type="ARBA" id="ARBA00022801"/>
    </source>
</evidence>
<evidence type="ECO:0000256" key="4">
    <source>
        <dbReference type="ARBA" id="ARBA00022605"/>
    </source>
</evidence>
<dbReference type="GO" id="GO:0004636">
    <property type="term" value="F:phosphoribosyl-ATP diphosphatase activity"/>
    <property type="evidence" value="ECO:0007669"/>
    <property type="project" value="UniProtKB-UniRule"/>
</dbReference>
<evidence type="ECO:0000313" key="10">
    <source>
        <dbReference type="EMBL" id="SEO92208.1"/>
    </source>
</evidence>
<reference evidence="11" key="1">
    <citation type="submission" date="2016-10" db="EMBL/GenBank/DDBJ databases">
        <authorList>
            <person name="Varghese N."/>
            <person name="Submissions S."/>
        </authorList>
    </citation>
    <scope>NUCLEOTIDE SEQUENCE [LARGE SCALE GENOMIC DNA]</scope>
    <source>
        <strain evidence="11">DSM 123</strain>
    </source>
</reference>
<dbReference type="EMBL" id="FODT01000006">
    <property type="protein sequence ID" value="SEO92208.1"/>
    <property type="molecule type" value="Genomic_DNA"/>
</dbReference>
<sequence>MTDSVERLYQAVLTARDLDPGTSRTARLLRGGSGKMAKKLAEEAIEVAIDAVNGDREAVIRESADLIYNLTVLWASAGVHPDDVWNEMSRREKLFGIAEKLPKSTLKLAKPATSRPERRPIAAIDGRAAMEAGTTFKQR</sequence>
<dbReference type="InterPro" id="IPR021130">
    <property type="entry name" value="PRib-ATP_PPHydrolase-like"/>
</dbReference>
<dbReference type="AlphaFoldDB" id="A0A1H8TP27"/>
<accession>A0A1H8TP27</accession>
<evidence type="ECO:0000256" key="1">
    <source>
        <dbReference type="ARBA" id="ARBA00001460"/>
    </source>
</evidence>
<dbReference type="RefSeq" id="WP_011501402.1">
    <property type="nucleotide sequence ID" value="NZ_FODT01000006.1"/>
</dbReference>
<evidence type="ECO:0000313" key="11">
    <source>
        <dbReference type="Proteomes" id="UP000199615"/>
    </source>
</evidence>
<proteinExistence type="inferred from homology"/>
<dbReference type="HAMAP" id="MF_01020">
    <property type="entry name" value="HisE"/>
    <property type="match status" value="1"/>
</dbReference>
<keyword evidence="5 9" id="KW-0547">Nucleotide-binding</keyword>
<evidence type="ECO:0000256" key="2">
    <source>
        <dbReference type="ARBA" id="ARBA00005204"/>
    </source>
</evidence>
<dbReference type="CDD" id="cd11534">
    <property type="entry name" value="NTP-PPase_HisIE_like"/>
    <property type="match status" value="1"/>
</dbReference>
<evidence type="ECO:0000256" key="7">
    <source>
        <dbReference type="ARBA" id="ARBA00022840"/>
    </source>
</evidence>
<evidence type="ECO:0000256" key="5">
    <source>
        <dbReference type="ARBA" id="ARBA00022741"/>
    </source>
</evidence>
<comment type="catalytic activity">
    <reaction evidence="1 9">
        <text>1-(5-phospho-beta-D-ribosyl)-ATP + H2O = 1-(5-phospho-beta-D-ribosyl)-5'-AMP + diphosphate + H(+)</text>
        <dbReference type="Rhea" id="RHEA:22828"/>
        <dbReference type="ChEBI" id="CHEBI:15377"/>
        <dbReference type="ChEBI" id="CHEBI:15378"/>
        <dbReference type="ChEBI" id="CHEBI:33019"/>
        <dbReference type="ChEBI" id="CHEBI:59457"/>
        <dbReference type="ChEBI" id="CHEBI:73183"/>
        <dbReference type="EC" id="3.6.1.31"/>
    </reaction>
</comment>
<comment type="similarity">
    <text evidence="3 9">Belongs to the PRA-PH family.</text>
</comment>
<dbReference type="SUPFAM" id="SSF101386">
    <property type="entry name" value="all-alpha NTP pyrophosphatases"/>
    <property type="match status" value="1"/>
</dbReference>
<keyword evidence="9" id="KW-0963">Cytoplasm</keyword>
<evidence type="ECO:0000256" key="9">
    <source>
        <dbReference type="HAMAP-Rule" id="MF_01020"/>
    </source>
</evidence>
<dbReference type="PANTHER" id="PTHR42945:SF1">
    <property type="entry name" value="HISTIDINE BIOSYNTHESIS BIFUNCTIONAL PROTEIN HIS7"/>
    <property type="match status" value="1"/>
</dbReference>